<accession>A9AUN3</accession>
<evidence type="ECO:0000256" key="2">
    <source>
        <dbReference type="SAM" id="MobiDB-lite"/>
    </source>
</evidence>
<evidence type="ECO:0000256" key="1">
    <source>
        <dbReference type="ARBA" id="ARBA00023118"/>
    </source>
</evidence>
<feature type="domain" description="CRISPR type III-associated protein" evidence="3">
    <location>
        <begin position="7"/>
        <end position="220"/>
    </location>
</feature>
<organism evidence="4 5">
    <name type="scientific">Herpetosiphon aurantiacus (strain ATCC 23779 / DSM 785 / 114-95)</name>
    <dbReference type="NCBI Taxonomy" id="316274"/>
    <lineage>
        <taxon>Bacteria</taxon>
        <taxon>Bacillati</taxon>
        <taxon>Chloroflexota</taxon>
        <taxon>Chloroflexia</taxon>
        <taxon>Herpetosiphonales</taxon>
        <taxon>Herpetosiphonaceae</taxon>
        <taxon>Herpetosiphon</taxon>
    </lineage>
</organism>
<feature type="region of interest" description="Disordered" evidence="2">
    <location>
        <begin position="357"/>
        <end position="379"/>
    </location>
</feature>
<feature type="compositionally biased region" description="Polar residues" evidence="2">
    <location>
        <begin position="362"/>
        <end position="372"/>
    </location>
</feature>
<dbReference type="EMBL" id="CP000875">
    <property type="protein sequence ID" value="ABX04560.1"/>
    <property type="molecule type" value="Genomic_DNA"/>
</dbReference>
<dbReference type="BioCyc" id="HAUR316274:GHYA-1946-MONOMER"/>
<dbReference type="KEGG" id="hau:Haur_1917"/>
<proteinExistence type="predicted"/>
<keyword evidence="5" id="KW-1185">Reference proteome</keyword>
<keyword evidence="1" id="KW-0051">Antiviral defense</keyword>
<dbReference type="Pfam" id="PF03787">
    <property type="entry name" value="RAMPs"/>
    <property type="match status" value="1"/>
</dbReference>
<gene>
    <name evidence="4" type="ordered locus">Haur_1917</name>
</gene>
<dbReference type="InParanoid" id="A9AUN3"/>
<name>A9AUN3_HERA2</name>
<dbReference type="HOGENOM" id="CLU_512717_0_0_0"/>
<reference evidence="4 5" key="1">
    <citation type="journal article" date="2011" name="Stand. Genomic Sci.">
        <title>Complete genome sequence of the filamentous gliding predatory bacterium Herpetosiphon aurantiacus type strain (114-95(T)).</title>
        <authorList>
            <person name="Kiss H."/>
            <person name="Nett M."/>
            <person name="Domin N."/>
            <person name="Martin K."/>
            <person name="Maresca J.A."/>
            <person name="Copeland A."/>
            <person name="Lapidus A."/>
            <person name="Lucas S."/>
            <person name="Berry K.W."/>
            <person name="Glavina Del Rio T."/>
            <person name="Dalin E."/>
            <person name="Tice H."/>
            <person name="Pitluck S."/>
            <person name="Richardson P."/>
            <person name="Bruce D."/>
            <person name="Goodwin L."/>
            <person name="Han C."/>
            <person name="Detter J.C."/>
            <person name="Schmutz J."/>
            <person name="Brettin T."/>
            <person name="Land M."/>
            <person name="Hauser L."/>
            <person name="Kyrpides N.C."/>
            <person name="Ivanova N."/>
            <person name="Goker M."/>
            <person name="Woyke T."/>
            <person name="Klenk H.P."/>
            <person name="Bryant D.A."/>
        </authorList>
    </citation>
    <scope>NUCLEOTIDE SEQUENCE [LARGE SCALE GENOMIC DNA]</scope>
    <source>
        <strain evidence="5">ATCC 23779 / DSM 785 / 114-95</strain>
    </source>
</reference>
<evidence type="ECO:0000259" key="3">
    <source>
        <dbReference type="Pfam" id="PF03787"/>
    </source>
</evidence>
<evidence type="ECO:0000313" key="4">
    <source>
        <dbReference type="EMBL" id="ABX04560.1"/>
    </source>
</evidence>
<dbReference type="STRING" id="316274.Haur_1917"/>
<dbReference type="GO" id="GO:0051607">
    <property type="term" value="P:defense response to virus"/>
    <property type="evidence" value="ECO:0007669"/>
    <property type="project" value="UniProtKB-KW"/>
</dbReference>
<evidence type="ECO:0000313" key="5">
    <source>
        <dbReference type="Proteomes" id="UP000000787"/>
    </source>
</evidence>
<dbReference type="Proteomes" id="UP000000787">
    <property type="component" value="Chromosome"/>
</dbReference>
<dbReference type="eggNOG" id="COG1336">
    <property type="taxonomic scope" value="Bacteria"/>
</dbReference>
<protein>
    <submittedName>
        <fullName evidence="4">CRISPR-associated RAMP protein, Csx10 family</fullName>
    </submittedName>
</protein>
<dbReference type="InterPro" id="IPR005537">
    <property type="entry name" value="RAMP_III_fam"/>
</dbReference>
<sequence>MISLKYTITTEQPLLITSLQGDPNSSVSFDYIPGSAIRGALIGLYQQKKQSTADLLDDPTAKRLFFSPQTRFLNGYCAIDEARCLPLPKSLRSKKRAELSQGLWDSSTKQYLDSDLHDKSEHRSFKWRFGCLDSAQALHLADSVKTVLNIHTARDRQKGRATSGSGAVFRYEAIAPGQGFIGYILCELDTDAAEIQSLLKQSQSFLWLGGSRSAGYGKVRIEFEAVSDWAEYTPTKIDSSLNTITLLSDMLIRDQQGQYTTDLAGKLGLKPVPEYSNIASTIIGGFNRKWGLPLPQVPAIAMGSVFVVKGDLSQHYQTWLEQGIGERRNEGFGRIAINWRPQTDNQGKFTPLVIKSKPKSADSAQPTTQPASIPSEPIDNPQLNLIKERIIRQRLDQRLVTLAQTYSIDAGTITSTQLARLWLTARNNIGKRGLTGLNDLVGSLPTNAQNQFERARINQQSLLDWLKDLANKTKPIDWDEHLNLPKPLEIPSELRDEYTLRLVMSVAKQARKQLNANKPADGAPQQ</sequence>
<dbReference type="AlphaFoldDB" id="A9AUN3"/>
<dbReference type="eggNOG" id="COG5061">
    <property type="taxonomic scope" value="Bacteria"/>
</dbReference>